<evidence type="ECO:0000313" key="2">
    <source>
        <dbReference type="EMBL" id="KAH3687540.1"/>
    </source>
</evidence>
<protein>
    <submittedName>
        <fullName evidence="2">Uncharacterized protein</fullName>
    </submittedName>
</protein>
<reference evidence="2" key="2">
    <citation type="submission" date="2021-01" db="EMBL/GenBank/DDBJ databases">
        <authorList>
            <person name="Schikora-Tamarit M.A."/>
        </authorList>
    </citation>
    <scope>NUCLEOTIDE SEQUENCE</scope>
    <source>
        <strain evidence="2">CBS2887</strain>
    </source>
</reference>
<organism evidence="2 3">
    <name type="scientific">Wickerhamomyces pijperi</name>
    <name type="common">Yeast</name>
    <name type="synonym">Pichia pijperi</name>
    <dbReference type="NCBI Taxonomy" id="599730"/>
    <lineage>
        <taxon>Eukaryota</taxon>
        <taxon>Fungi</taxon>
        <taxon>Dikarya</taxon>
        <taxon>Ascomycota</taxon>
        <taxon>Saccharomycotina</taxon>
        <taxon>Saccharomycetes</taxon>
        <taxon>Phaffomycetales</taxon>
        <taxon>Wickerhamomycetaceae</taxon>
        <taxon>Wickerhamomyces</taxon>
    </lineage>
</organism>
<feature type="compositionally biased region" description="Low complexity" evidence="1">
    <location>
        <begin position="27"/>
        <end position="50"/>
    </location>
</feature>
<dbReference type="EMBL" id="JAEUBG010000760">
    <property type="protein sequence ID" value="KAH3687540.1"/>
    <property type="molecule type" value="Genomic_DNA"/>
</dbReference>
<evidence type="ECO:0000313" key="3">
    <source>
        <dbReference type="Proteomes" id="UP000774326"/>
    </source>
</evidence>
<proteinExistence type="predicted"/>
<accession>A0A9P8QD81</accession>
<reference evidence="2" key="1">
    <citation type="journal article" date="2021" name="Open Biol.">
        <title>Shared evolutionary footprints suggest mitochondrial oxidative damage underlies multiple complex I losses in fungi.</title>
        <authorList>
            <person name="Schikora-Tamarit M.A."/>
            <person name="Marcet-Houben M."/>
            <person name="Nosek J."/>
            <person name="Gabaldon T."/>
        </authorList>
    </citation>
    <scope>NUCLEOTIDE SEQUENCE</scope>
    <source>
        <strain evidence="2">CBS2887</strain>
    </source>
</reference>
<dbReference type="Proteomes" id="UP000774326">
    <property type="component" value="Unassembled WGS sequence"/>
</dbReference>
<gene>
    <name evidence="2" type="ORF">WICPIJ_001474</name>
</gene>
<keyword evidence="3" id="KW-1185">Reference proteome</keyword>
<dbReference type="AlphaFoldDB" id="A0A9P8QD81"/>
<evidence type="ECO:0000256" key="1">
    <source>
        <dbReference type="SAM" id="MobiDB-lite"/>
    </source>
</evidence>
<feature type="region of interest" description="Disordered" evidence="1">
    <location>
        <begin position="23"/>
        <end position="50"/>
    </location>
</feature>
<sequence length="86" mass="9410">MFIKVVDSFASGQFCKVGLPNQEIKANNNPMSPENPLPSSSSSSFSPPMMQDFKSEEYNNVITIPKDQTSISVPYPLNPKITSNGL</sequence>
<comment type="caution">
    <text evidence="2">The sequence shown here is derived from an EMBL/GenBank/DDBJ whole genome shotgun (WGS) entry which is preliminary data.</text>
</comment>
<name>A0A9P8QD81_WICPI</name>